<organism evidence="1">
    <name type="scientific">Pyramimonas obovata</name>
    <dbReference type="NCBI Taxonomy" id="1411642"/>
    <lineage>
        <taxon>Eukaryota</taxon>
        <taxon>Viridiplantae</taxon>
        <taxon>Chlorophyta</taxon>
        <taxon>Pyramimonadophyceae</taxon>
        <taxon>Pyramimonadales</taxon>
        <taxon>Pyramimonadaceae</taxon>
        <taxon>Pyramimonas</taxon>
        <taxon>Pyramimonas incertae sedis</taxon>
    </lineage>
</organism>
<sequence length="292" mass="34164">MSNSNLKLLGEDRSAGCRSAMSNPNVKLLGSTERMERVDSGGTFEKGDLTKEMKWLQQCLPIVLQPKLDIQNGYGLVRVFYDFRHDVLKNFELICELELVYEGEGCYSHNNMFVHNDCATYGYRAKNLHQFGRTGDVNHLQFRGVNLSGVGQPWRSIYTHDMSGDQTWSQGNGGNCFNWFSIMKHYQKEVAYDEWQRRGDRPLLYLNTFNHMMGPRDANPKLHKFHYERYAVSRGTREDAERFVRTLLAVKPNFYYAIAFWMWCNVTGQDWRESMEYNEEFNDVSDLLYLSN</sequence>
<proteinExistence type="predicted"/>
<gene>
    <name evidence="1" type="ORF">POBO1169_LOCUS15607</name>
</gene>
<name>A0A7S0RNB7_9CHLO</name>
<reference evidence="1" key="1">
    <citation type="submission" date="2021-01" db="EMBL/GenBank/DDBJ databases">
        <authorList>
            <person name="Corre E."/>
            <person name="Pelletier E."/>
            <person name="Niang G."/>
            <person name="Scheremetjew M."/>
            <person name="Finn R."/>
            <person name="Kale V."/>
            <person name="Holt S."/>
            <person name="Cochrane G."/>
            <person name="Meng A."/>
            <person name="Brown T."/>
            <person name="Cohen L."/>
        </authorList>
    </citation>
    <scope>NUCLEOTIDE SEQUENCE</scope>
    <source>
        <strain evidence="1">CCMP722</strain>
    </source>
</reference>
<protein>
    <submittedName>
        <fullName evidence="1">Uncharacterized protein</fullName>
    </submittedName>
</protein>
<dbReference type="AlphaFoldDB" id="A0A7S0RNB7"/>
<dbReference type="EMBL" id="HBFA01031041">
    <property type="protein sequence ID" value="CAD8681751.1"/>
    <property type="molecule type" value="Transcribed_RNA"/>
</dbReference>
<evidence type="ECO:0000313" key="1">
    <source>
        <dbReference type="EMBL" id="CAD8681751.1"/>
    </source>
</evidence>
<accession>A0A7S0RNB7</accession>